<name>A0ABM3M3E7_BICAN</name>
<dbReference type="GeneID" id="128199658"/>
<dbReference type="RefSeq" id="XP_052746014.1">
    <property type="nucleotide sequence ID" value="XM_052890054.1"/>
</dbReference>
<evidence type="ECO:0000313" key="1">
    <source>
        <dbReference type="Proteomes" id="UP001652582"/>
    </source>
</evidence>
<sequence>MKTRLLTHRKPEKSQGTKLDESHYVIKWTADGRFATITLTFPLWSAEQYGVYLVRIQKTGVTDHWENLYYWKLSKTKASLALRSLEVVPGQKINTTSLSYRCDRCRLTSVMVRTADGNIYNMDTSRYRIRDGVDRFGKRLQFLELEVEGVRPQDFGDYFAIIQNRDGLEERVKMLTVLLEG</sequence>
<accession>A0ABM3M3E7</accession>
<proteinExistence type="predicted"/>
<organism evidence="1 2">
    <name type="scientific">Bicyclus anynana</name>
    <name type="common">Squinting bush brown butterfly</name>
    <dbReference type="NCBI Taxonomy" id="110368"/>
    <lineage>
        <taxon>Eukaryota</taxon>
        <taxon>Metazoa</taxon>
        <taxon>Ecdysozoa</taxon>
        <taxon>Arthropoda</taxon>
        <taxon>Hexapoda</taxon>
        <taxon>Insecta</taxon>
        <taxon>Pterygota</taxon>
        <taxon>Neoptera</taxon>
        <taxon>Endopterygota</taxon>
        <taxon>Lepidoptera</taxon>
        <taxon>Glossata</taxon>
        <taxon>Ditrysia</taxon>
        <taxon>Papilionoidea</taxon>
        <taxon>Nymphalidae</taxon>
        <taxon>Satyrinae</taxon>
        <taxon>Satyrini</taxon>
        <taxon>Mycalesina</taxon>
        <taxon>Bicyclus</taxon>
    </lineage>
</organism>
<gene>
    <name evidence="2" type="primary">LOC128199658</name>
</gene>
<reference evidence="2" key="1">
    <citation type="submission" date="2025-08" db="UniProtKB">
        <authorList>
            <consortium name="RefSeq"/>
        </authorList>
    </citation>
    <scope>IDENTIFICATION</scope>
</reference>
<evidence type="ECO:0000313" key="2">
    <source>
        <dbReference type="RefSeq" id="XP_052746014.1"/>
    </source>
</evidence>
<keyword evidence="1" id="KW-1185">Reference proteome</keyword>
<protein>
    <submittedName>
        <fullName evidence="2">Uncharacterized protein LOC128199658</fullName>
    </submittedName>
</protein>
<dbReference type="Proteomes" id="UP001652582">
    <property type="component" value="Chromosome 27"/>
</dbReference>